<dbReference type="SUPFAM" id="SSF51206">
    <property type="entry name" value="cAMP-binding domain-like"/>
    <property type="match status" value="1"/>
</dbReference>
<dbReference type="EMBL" id="OV121137">
    <property type="protein sequence ID" value="CAH0559441.1"/>
    <property type="molecule type" value="Genomic_DNA"/>
</dbReference>
<feature type="transmembrane region" description="Helical" evidence="1">
    <location>
        <begin position="28"/>
        <end position="56"/>
    </location>
</feature>
<feature type="transmembrane region" description="Helical" evidence="1">
    <location>
        <begin position="76"/>
        <end position="94"/>
    </location>
</feature>
<feature type="transmembrane region" description="Helical" evidence="1">
    <location>
        <begin position="181"/>
        <end position="202"/>
    </location>
</feature>
<accession>A0A9P0FJD7</accession>
<protein>
    <recommendedName>
        <fullName evidence="2">Cyclic nucleotide-binding domain-containing protein</fullName>
    </recommendedName>
</protein>
<feature type="domain" description="Cyclic nucleotide-binding" evidence="2">
    <location>
        <begin position="356"/>
        <end position="451"/>
    </location>
</feature>
<dbReference type="Proteomes" id="UP001154078">
    <property type="component" value="Chromosome 6"/>
</dbReference>
<dbReference type="SMART" id="SM00100">
    <property type="entry name" value="cNMP"/>
    <property type="match status" value="1"/>
</dbReference>
<dbReference type="InterPro" id="IPR018490">
    <property type="entry name" value="cNMP-bd_dom_sf"/>
</dbReference>
<dbReference type="Gene3D" id="2.60.120.10">
    <property type="entry name" value="Jelly Rolls"/>
    <property type="match status" value="1"/>
</dbReference>
<evidence type="ECO:0000313" key="4">
    <source>
        <dbReference type="Proteomes" id="UP001154078"/>
    </source>
</evidence>
<dbReference type="GO" id="GO:0003254">
    <property type="term" value="P:regulation of membrane depolarization"/>
    <property type="evidence" value="ECO:0007669"/>
    <property type="project" value="TreeGrafter"/>
</dbReference>
<dbReference type="PANTHER" id="PTHR45689:SF14">
    <property type="entry name" value="CYCLIC NUCLEOTIDE-GATED CATION CHANNEL SUBUNIT A-LIKE PROTEIN"/>
    <property type="match status" value="1"/>
</dbReference>
<dbReference type="InterPro" id="IPR051413">
    <property type="entry name" value="K/Na_HCN_channel"/>
</dbReference>
<dbReference type="PANTHER" id="PTHR45689">
    <property type="entry name" value="I[[H]] CHANNEL, ISOFORM E"/>
    <property type="match status" value="1"/>
</dbReference>
<dbReference type="GO" id="GO:0035725">
    <property type="term" value="P:sodium ion transmembrane transport"/>
    <property type="evidence" value="ECO:0007669"/>
    <property type="project" value="TreeGrafter"/>
</dbReference>
<dbReference type="PROSITE" id="PS50042">
    <property type="entry name" value="CNMP_BINDING_3"/>
    <property type="match status" value="1"/>
</dbReference>
<evidence type="ECO:0000313" key="3">
    <source>
        <dbReference type="EMBL" id="CAH0559441.1"/>
    </source>
</evidence>
<dbReference type="AlphaFoldDB" id="A0A9P0FJD7"/>
<dbReference type="OrthoDB" id="2021138at2759"/>
<dbReference type="GO" id="GO:0005249">
    <property type="term" value="F:voltage-gated potassium channel activity"/>
    <property type="evidence" value="ECO:0007669"/>
    <property type="project" value="TreeGrafter"/>
</dbReference>
<proteinExistence type="predicted"/>
<keyword evidence="1" id="KW-1133">Transmembrane helix</keyword>
<sequence>MCDVRHPGAKMMFKSKLSMEREQNRHLFYFYGTVHPYSLVSFWMETYLVIAYGIMFFSMPIFRMFDEQIKTRTFEISYFLTFALVVLSMMIWKFKVGCIKENQIELDTKKIAVHYIKTTLILEMSALCILLIFVLQYFHYLYIPNLEDWETIPLILIYSRVFTINTYMNRFQRYSNISSRLIDLWKLIFVMIVIGNNLTYAYDRYFNKTIWKTKKGVKRDEPLHRLVDSFYTTYVIIMGANSHPMGPDTTPFKLFGMLLLLVGVVMNFLFFLFFFRLIKSFMEVNSQKLTFIRVLMEYMQYNEFTPALKKKILAYYDFTFGRNFYIVADIHSALPENIIRNINVLAFSNFLKMISFYDALAPSLVYQLSNSLVVSIFLAGETIVHQGVIEKAMYFIHVGSVAIYTKDGVEVCHLTEGDYFGEFSLLLDIPKTASVVAIENCKVFKLSRDVLYDNFRNDPAALRQIKKMCLARAGGHDPYRK</sequence>
<reference evidence="3" key="1">
    <citation type="submission" date="2021-12" db="EMBL/GenBank/DDBJ databases">
        <authorList>
            <person name="King R."/>
        </authorList>
    </citation>
    <scope>NUCLEOTIDE SEQUENCE</scope>
</reference>
<evidence type="ECO:0000256" key="1">
    <source>
        <dbReference type="SAM" id="Phobius"/>
    </source>
</evidence>
<dbReference type="InterPro" id="IPR000595">
    <property type="entry name" value="cNMP-bd_dom"/>
</dbReference>
<gene>
    <name evidence="3" type="ORF">MELIAE_LOCUS9528</name>
</gene>
<dbReference type="GO" id="GO:0098855">
    <property type="term" value="C:HCN channel complex"/>
    <property type="evidence" value="ECO:0007669"/>
    <property type="project" value="TreeGrafter"/>
</dbReference>
<dbReference type="CDD" id="cd00038">
    <property type="entry name" value="CAP_ED"/>
    <property type="match status" value="1"/>
</dbReference>
<dbReference type="InterPro" id="IPR014710">
    <property type="entry name" value="RmlC-like_jellyroll"/>
</dbReference>
<feature type="transmembrane region" description="Helical" evidence="1">
    <location>
        <begin position="254"/>
        <end position="278"/>
    </location>
</feature>
<organism evidence="3 4">
    <name type="scientific">Brassicogethes aeneus</name>
    <name type="common">Rape pollen beetle</name>
    <name type="synonym">Meligethes aeneus</name>
    <dbReference type="NCBI Taxonomy" id="1431903"/>
    <lineage>
        <taxon>Eukaryota</taxon>
        <taxon>Metazoa</taxon>
        <taxon>Ecdysozoa</taxon>
        <taxon>Arthropoda</taxon>
        <taxon>Hexapoda</taxon>
        <taxon>Insecta</taxon>
        <taxon>Pterygota</taxon>
        <taxon>Neoptera</taxon>
        <taxon>Endopterygota</taxon>
        <taxon>Coleoptera</taxon>
        <taxon>Polyphaga</taxon>
        <taxon>Cucujiformia</taxon>
        <taxon>Nitidulidae</taxon>
        <taxon>Meligethinae</taxon>
        <taxon>Brassicogethes</taxon>
    </lineage>
</organism>
<feature type="transmembrane region" description="Helical" evidence="1">
    <location>
        <begin position="115"/>
        <end position="139"/>
    </location>
</feature>
<dbReference type="PRINTS" id="PR00103">
    <property type="entry name" value="CAMPKINASE"/>
</dbReference>
<keyword evidence="1" id="KW-0812">Transmembrane</keyword>
<keyword evidence="4" id="KW-1185">Reference proteome</keyword>
<name>A0A9P0FJD7_BRAAE</name>
<keyword evidence="1" id="KW-0472">Membrane</keyword>
<evidence type="ECO:0000259" key="2">
    <source>
        <dbReference type="PROSITE" id="PS50042"/>
    </source>
</evidence>
<dbReference type="Pfam" id="PF00027">
    <property type="entry name" value="cNMP_binding"/>
    <property type="match status" value="1"/>
</dbReference>